<keyword evidence="1" id="KW-0812">Transmembrane</keyword>
<dbReference type="EMBL" id="REGN01003974">
    <property type="protein sequence ID" value="RNA19808.1"/>
    <property type="molecule type" value="Genomic_DNA"/>
</dbReference>
<organism evidence="2 3">
    <name type="scientific">Brachionus plicatilis</name>
    <name type="common">Marine rotifer</name>
    <name type="synonym">Brachionus muelleri</name>
    <dbReference type="NCBI Taxonomy" id="10195"/>
    <lineage>
        <taxon>Eukaryota</taxon>
        <taxon>Metazoa</taxon>
        <taxon>Spiralia</taxon>
        <taxon>Gnathifera</taxon>
        <taxon>Rotifera</taxon>
        <taxon>Eurotatoria</taxon>
        <taxon>Monogononta</taxon>
        <taxon>Pseudotrocha</taxon>
        <taxon>Ploima</taxon>
        <taxon>Brachionidae</taxon>
        <taxon>Brachionus</taxon>
    </lineage>
</organism>
<dbReference type="AlphaFoldDB" id="A0A3M7R9A4"/>
<evidence type="ECO:0000256" key="1">
    <source>
        <dbReference type="SAM" id="Phobius"/>
    </source>
</evidence>
<protein>
    <submittedName>
        <fullName evidence="2">Uncharacterized protein</fullName>
    </submittedName>
</protein>
<comment type="caution">
    <text evidence="2">The sequence shown here is derived from an EMBL/GenBank/DDBJ whole genome shotgun (WGS) entry which is preliminary data.</text>
</comment>
<evidence type="ECO:0000313" key="3">
    <source>
        <dbReference type="Proteomes" id="UP000276133"/>
    </source>
</evidence>
<keyword evidence="1" id="KW-1133">Transmembrane helix</keyword>
<name>A0A3M7R9A4_BRAPC</name>
<reference evidence="2 3" key="1">
    <citation type="journal article" date="2018" name="Sci. Rep.">
        <title>Genomic signatures of local adaptation to the degree of environmental predictability in rotifers.</title>
        <authorList>
            <person name="Franch-Gras L."/>
            <person name="Hahn C."/>
            <person name="Garcia-Roger E.M."/>
            <person name="Carmona M.J."/>
            <person name="Serra M."/>
            <person name="Gomez A."/>
        </authorList>
    </citation>
    <scope>NUCLEOTIDE SEQUENCE [LARGE SCALE GENOMIC DNA]</scope>
    <source>
        <strain evidence="2">HYR1</strain>
    </source>
</reference>
<sequence length="86" mass="10113">MIRPAVQRGSLCKIFLNSLLRLINQLTAKILDASVCFLDAAFLCFFFIVLFLSHLYEQLHFKKPCSPDLENTPFIYYYLPKIYLNF</sequence>
<keyword evidence="3" id="KW-1185">Reference proteome</keyword>
<proteinExistence type="predicted"/>
<gene>
    <name evidence="2" type="ORF">BpHYR1_034073</name>
</gene>
<keyword evidence="1" id="KW-0472">Membrane</keyword>
<dbReference type="Proteomes" id="UP000276133">
    <property type="component" value="Unassembled WGS sequence"/>
</dbReference>
<accession>A0A3M7R9A4</accession>
<evidence type="ECO:0000313" key="2">
    <source>
        <dbReference type="EMBL" id="RNA19808.1"/>
    </source>
</evidence>
<feature type="transmembrane region" description="Helical" evidence="1">
    <location>
        <begin position="30"/>
        <end position="53"/>
    </location>
</feature>